<organism evidence="1">
    <name type="scientific">uncultured Dysgonomonas sp</name>
    <dbReference type="NCBI Taxonomy" id="206096"/>
    <lineage>
        <taxon>Bacteria</taxon>
        <taxon>Pseudomonadati</taxon>
        <taxon>Bacteroidota</taxon>
        <taxon>Bacteroidia</taxon>
        <taxon>Bacteroidales</taxon>
        <taxon>Dysgonomonadaceae</taxon>
        <taxon>Dysgonomonas</taxon>
        <taxon>environmental samples</taxon>
    </lineage>
</organism>
<evidence type="ECO:0000313" key="1">
    <source>
        <dbReference type="EMBL" id="SBV91705.1"/>
    </source>
</evidence>
<reference evidence="1" key="1">
    <citation type="submission" date="2016-04" db="EMBL/GenBank/DDBJ databases">
        <authorList>
            <person name="Evans L.H."/>
            <person name="Alamgir A."/>
            <person name="Owens N."/>
            <person name="Weber N.D."/>
            <person name="Virtaneva K."/>
            <person name="Barbian K."/>
            <person name="Babar A."/>
            <person name="Rosenke K."/>
        </authorList>
    </citation>
    <scope>NUCLEOTIDE SEQUENCE</scope>
    <source>
        <strain evidence="1">86-1</strain>
    </source>
</reference>
<protein>
    <submittedName>
        <fullName evidence="1">Uncharacterized protein</fullName>
    </submittedName>
</protein>
<sequence>MSINKKEIYDQLPDELKELVNQMEAAIADISNGVNVQDRISEIRKIRNDLTKKRDAEVLNPSVSSAINKVVNELLLLETEVLAKSGNLPKDEHHG</sequence>
<dbReference type="RefSeq" id="WP_296938309.1">
    <property type="nucleotide sequence ID" value="NZ_LT599032.1"/>
</dbReference>
<accession>A0A212IXN1</accession>
<dbReference type="AlphaFoldDB" id="A0A212IXN1"/>
<dbReference type="EMBL" id="FLUM01000001">
    <property type="protein sequence ID" value="SBV91705.1"/>
    <property type="molecule type" value="Genomic_DNA"/>
</dbReference>
<proteinExistence type="predicted"/>
<gene>
    <name evidence="1" type="ORF">KL86DYS1_10409</name>
</gene>
<name>A0A212IXN1_9BACT</name>